<keyword evidence="2" id="KW-0812">Transmembrane</keyword>
<feature type="region of interest" description="Disordered" evidence="1">
    <location>
        <begin position="276"/>
        <end position="301"/>
    </location>
</feature>
<sequence length="301" mass="28910">MRAAGMRAAGTRAAWTHAAGLAAGLAVMAVVGGVAVPAAASAEIVGSVGSVGSAGTVGSVGSAGSAGSTGSGGVEVSADGHTFTTSIDSPLFADLPVVVPGDSVSATLWVRNGGVQAGAVRFSASDGWSTSAAFADHLLVSASPSDPVVAPGAEVPLGSVDECALLFAGPVLQPGESIPLLVTLAFAPTVGGRDGAGARAGLDFVAALRDPADPASPTADCSGGTVIPGIPDSGDGGSVPRADAIAATGLVPIGAAMLGAIVLVAGIALFASGRRRSPRDAREWERSEVAETGGSHDRGAT</sequence>
<reference evidence="3 4" key="1">
    <citation type="journal article" date="2019" name="Int. J. Syst. Evol. Microbiol.">
        <title>The Global Catalogue of Microorganisms (GCM) 10K type strain sequencing project: providing services to taxonomists for standard genome sequencing and annotation.</title>
        <authorList>
            <consortium name="The Broad Institute Genomics Platform"/>
            <consortium name="The Broad Institute Genome Sequencing Center for Infectious Disease"/>
            <person name="Wu L."/>
            <person name="Ma J."/>
        </authorList>
    </citation>
    <scope>NUCLEOTIDE SEQUENCE [LARGE SCALE GENOMIC DNA]</scope>
    <source>
        <strain evidence="3 4">JCM 16117</strain>
    </source>
</reference>
<keyword evidence="4" id="KW-1185">Reference proteome</keyword>
<evidence type="ECO:0000313" key="3">
    <source>
        <dbReference type="EMBL" id="GAA2237425.1"/>
    </source>
</evidence>
<dbReference type="Proteomes" id="UP001500929">
    <property type="component" value="Unassembled WGS sequence"/>
</dbReference>
<gene>
    <name evidence="3" type="ORF">GCM10009851_23100</name>
</gene>
<proteinExistence type="predicted"/>
<comment type="caution">
    <text evidence="3">The sequence shown here is derived from an EMBL/GenBank/DDBJ whole genome shotgun (WGS) entry which is preliminary data.</text>
</comment>
<evidence type="ECO:0000313" key="4">
    <source>
        <dbReference type="Proteomes" id="UP001500929"/>
    </source>
</evidence>
<evidence type="ECO:0000256" key="1">
    <source>
        <dbReference type="SAM" id="MobiDB-lite"/>
    </source>
</evidence>
<organism evidence="3 4">
    <name type="scientific">Herbiconiux moechotypicola</name>
    <dbReference type="NCBI Taxonomy" id="637393"/>
    <lineage>
        <taxon>Bacteria</taxon>
        <taxon>Bacillati</taxon>
        <taxon>Actinomycetota</taxon>
        <taxon>Actinomycetes</taxon>
        <taxon>Micrococcales</taxon>
        <taxon>Microbacteriaceae</taxon>
        <taxon>Herbiconiux</taxon>
    </lineage>
</organism>
<accession>A0ABN3DNE0</accession>
<feature type="compositionally biased region" description="Basic and acidic residues" evidence="1">
    <location>
        <begin position="278"/>
        <end position="301"/>
    </location>
</feature>
<protein>
    <submittedName>
        <fullName evidence="3">Uncharacterized protein</fullName>
    </submittedName>
</protein>
<name>A0ABN3DNE0_9MICO</name>
<feature type="transmembrane region" description="Helical" evidence="2">
    <location>
        <begin position="250"/>
        <end position="272"/>
    </location>
</feature>
<keyword evidence="2" id="KW-0472">Membrane</keyword>
<evidence type="ECO:0000256" key="2">
    <source>
        <dbReference type="SAM" id="Phobius"/>
    </source>
</evidence>
<dbReference type="EMBL" id="BAAAQY010000006">
    <property type="protein sequence ID" value="GAA2237425.1"/>
    <property type="molecule type" value="Genomic_DNA"/>
</dbReference>
<keyword evidence="2" id="KW-1133">Transmembrane helix</keyword>